<feature type="compositionally biased region" description="Polar residues" evidence="1">
    <location>
        <begin position="266"/>
        <end position="283"/>
    </location>
</feature>
<reference evidence="2" key="1">
    <citation type="submission" date="2019-11" db="UniProtKB">
        <authorList>
            <consortium name="WormBaseParasite"/>
        </authorList>
    </citation>
    <scope>IDENTIFICATION</scope>
</reference>
<feature type="compositionally biased region" description="Low complexity" evidence="1">
    <location>
        <begin position="374"/>
        <end position="384"/>
    </location>
</feature>
<accession>A0A5K3EKW9</accession>
<dbReference type="WBParaSite" id="MCU_000946-RA">
    <property type="protein sequence ID" value="MCU_000946-RA"/>
    <property type="gene ID" value="MCU_000946"/>
</dbReference>
<dbReference type="AlphaFoldDB" id="A0A5K3EKW9"/>
<name>A0A5K3EKW9_MESCO</name>
<evidence type="ECO:0000313" key="2">
    <source>
        <dbReference type="WBParaSite" id="MCU_000946-RA"/>
    </source>
</evidence>
<evidence type="ECO:0000256" key="1">
    <source>
        <dbReference type="SAM" id="MobiDB-lite"/>
    </source>
</evidence>
<organism evidence="2">
    <name type="scientific">Mesocestoides corti</name>
    <name type="common">Flatworm</name>
    <dbReference type="NCBI Taxonomy" id="53468"/>
    <lineage>
        <taxon>Eukaryota</taxon>
        <taxon>Metazoa</taxon>
        <taxon>Spiralia</taxon>
        <taxon>Lophotrochozoa</taxon>
        <taxon>Platyhelminthes</taxon>
        <taxon>Cestoda</taxon>
        <taxon>Eucestoda</taxon>
        <taxon>Cyclophyllidea</taxon>
        <taxon>Mesocestoididae</taxon>
        <taxon>Mesocestoides</taxon>
    </lineage>
</organism>
<feature type="region of interest" description="Disordered" evidence="1">
    <location>
        <begin position="371"/>
        <end position="393"/>
    </location>
</feature>
<proteinExistence type="predicted"/>
<protein>
    <submittedName>
        <fullName evidence="2">KIX_2 domain-containing protein</fullName>
    </submittedName>
</protein>
<feature type="region of interest" description="Disordered" evidence="1">
    <location>
        <begin position="266"/>
        <end position="294"/>
    </location>
</feature>
<sequence>MATPGSEGQPQIQIGTPSQIQQSQMQPQMQPQIIGQPLIRHAMPVQMAQASNVVRMQPAGIRQRPQMAKPGQMTADQPIPTYVGGQNRMPAGGQMPQQLHVISQGVFQSQQPQPTYMTSDGSHTMQAGVVEQHRPIVTSYGQQGNVHLSTMPIFQVGAPVIIQGVQQPVYNATMRVAGASGQPPISTPNGPIRFVSNNGGASVMQLVTQQNQVQVNQPHFIPAETQPRMVVPQSRPAGPSLKIIPSPQQPPQGQAIRPAMSLMQQGQQPCLSSGGSQGPQVPATSAVGPATPEQQQHQQQQVYRKFTERYLQVVESAIQHVRLRQPDADLKSYYKFKAFLEEDNLPPQNLGKVDMLIRQLQQDPFHLLKKGISQQQRQQQQQQQGVGGNGGVSEETRQKLVGQKRTIQPQRLMPAGIRPAMATSSSLNSLLSQPVDPLGATPGPFPGQMPQAAAAAARHMQQQHQLHQQQHQNRLMITQQQQQQQQQHQMMVSAEQVHQSPVDPFQAALDKLADDFVMLEKQVGKERFNRAISEISDETRSLRELTGHVLPRDIFPTPPLEETKVENPRAESESLLGHKRSGDVEPEADSGVKKHRTIDDQVDALGSNEQLLCDGKSITDRNLTIDDVSVKVRQEFEKIKTVLQKIDISLAHPDSTEGYPSMQDMENHMTCQDVSEWNNSLHLKLEYNDKLMPCVLPPLYTRLPPDYLTSRRASWFVRMDDFAPPEVSSDDGKVSFFTREEVASFLKTSSTLIAWYMKSLRNIPISQHLGERLSLYNVAEVWVKSILMAITRCMNAF</sequence>
<feature type="compositionally biased region" description="Basic and acidic residues" evidence="1">
    <location>
        <begin position="561"/>
        <end position="572"/>
    </location>
</feature>
<feature type="region of interest" description="Disordered" evidence="1">
    <location>
        <begin position="553"/>
        <end position="593"/>
    </location>
</feature>